<dbReference type="SMART" id="SM01012">
    <property type="entry name" value="ANTAR"/>
    <property type="match status" value="1"/>
</dbReference>
<name>A0ABW5FJR7_9PSEU</name>
<accession>A0ABW5FJR7</accession>
<reference evidence="5" key="1">
    <citation type="journal article" date="2019" name="Int. J. Syst. Evol. Microbiol.">
        <title>The Global Catalogue of Microorganisms (GCM) 10K type strain sequencing project: providing services to taxonomists for standard genome sequencing and annotation.</title>
        <authorList>
            <consortium name="The Broad Institute Genomics Platform"/>
            <consortium name="The Broad Institute Genome Sequencing Center for Infectious Disease"/>
            <person name="Wu L."/>
            <person name="Ma J."/>
        </authorList>
    </citation>
    <scope>NUCLEOTIDE SEQUENCE [LARGE SCALE GENOMIC DNA]</scope>
    <source>
        <strain evidence="5">CGMCC 4.7645</strain>
    </source>
</reference>
<dbReference type="Proteomes" id="UP001597417">
    <property type="component" value="Unassembled WGS sequence"/>
</dbReference>
<keyword evidence="5" id="KW-1185">Reference proteome</keyword>
<evidence type="ECO:0000313" key="4">
    <source>
        <dbReference type="EMBL" id="MFD2415223.1"/>
    </source>
</evidence>
<dbReference type="Pfam" id="PF13185">
    <property type="entry name" value="GAF_2"/>
    <property type="match status" value="1"/>
</dbReference>
<dbReference type="SUPFAM" id="SSF55781">
    <property type="entry name" value="GAF domain-like"/>
    <property type="match status" value="1"/>
</dbReference>
<keyword evidence="1" id="KW-0805">Transcription regulation</keyword>
<comment type="caution">
    <text evidence="4">The sequence shown here is derived from an EMBL/GenBank/DDBJ whole genome shotgun (WGS) entry which is preliminary data.</text>
</comment>
<dbReference type="EMBL" id="JBHUKR010000004">
    <property type="protein sequence ID" value="MFD2415223.1"/>
    <property type="molecule type" value="Genomic_DNA"/>
</dbReference>
<dbReference type="SMART" id="SM00065">
    <property type="entry name" value="GAF"/>
    <property type="match status" value="1"/>
</dbReference>
<dbReference type="InterPro" id="IPR003018">
    <property type="entry name" value="GAF"/>
</dbReference>
<feature type="domain" description="ANTAR" evidence="3">
    <location>
        <begin position="171"/>
        <end position="232"/>
    </location>
</feature>
<evidence type="ECO:0000259" key="3">
    <source>
        <dbReference type="PROSITE" id="PS50921"/>
    </source>
</evidence>
<evidence type="ECO:0000256" key="2">
    <source>
        <dbReference type="ARBA" id="ARBA00023163"/>
    </source>
</evidence>
<dbReference type="Pfam" id="PF03861">
    <property type="entry name" value="ANTAR"/>
    <property type="match status" value="1"/>
</dbReference>
<dbReference type="Gene3D" id="3.30.450.40">
    <property type="match status" value="1"/>
</dbReference>
<proteinExistence type="predicted"/>
<keyword evidence="2" id="KW-0804">Transcription</keyword>
<dbReference type="RefSeq" id="WP_378260833.1">
    <property type="nucleotide sequence ID" value="NZ_JBHUKR010000004.1"/>
</dbReference>
<dbReference type="PROSITE" id="PS50921">
    <property type="entry name" value="ANTAR"/>
    <property type="match status" value="1"/>
</dbReference>
<sequence>MAAEMPLADELGAMFARMSGLLLSRETVEEALRSITALAAEVFAGTTGAGVTLLDEHGERATSAATDPVVERLDSAQYQLGEGPCLTAWRQRTTIRIDDLREERRWPEWTAAVTGTGVRSALSVPLVGKADGLGALKVYATRPGVYGEREEQLLTMFAAQAAILLTNMRTAQDAGHISDALTEALRARDALSMAKGVIMGRDGVDERTAFLTLVEDAGRQGRTVRDAADELARASFRRRR</sequence>
<evidence type="ECO:0000313" key="5">
    <source>
        <dbReference type="Proteomes" id="UP001597417"/>
    </source>
</evidence>
<dbReference type="Gene3D" id="1.10.10.10">
    <property type="entry name" value="Winged helix-like DNA-binding domain superfamily/Winged helix DNA-binding domain"/>
    <property type="match status" value="1"/>
</dbReference>
<dbReference type="InterPro" id="IPR012074">
    <property type="entry name" value="GAF_ANTAR"/>
</dbReference>
<organism evidence="4 5">
    <name type="scientific">Amycolatopsis pigmentata</name>
    <dbReference type="NCBI Taxonomy" id="450801"/>
    <lineage>
        <taxon>Bacteria</taxon>
        <taxon>Bacillati</taxon>
        <taxon>Actinomycetota</taxon>
        <taxon>Actinomycetes</taxon>
        <taxon>Pseudonocardiales</taxon>
        <taxon>Pseudonocardiaceae</taxon>
        <taxon>Amycolatopsis</taxon>
    </lineage>
</organism>
<gene>
    <name evidence="4" type="ORF">ACFSXZ_02660</name>
</gene>
<evidence type="ECO:0000256" key="1">
    <source>
        <dbReference type="ARBA" id="ARBA00023015"/>
    </source>
</evidence>
<dbReference type="InterPro" id="IPR005561">
    <property type="entry name" value="ANTAR"/>
</dbReference>
<dbReference type="InterPro" id="IPR036388">
    <property type="entry name" value="WH-like_DNA-bd_sf"/>
</dbReference>
<dbReference type="PIRSF" id="PIRSF036625">
    <property type="entry name" value="GAF_ANTAR"/>
    <property type="match status" value="1"/>
</dbReference>
<dbReference type="InterPro" id="IPR029016">
    <property type="entry name" value="GAF-like_dom_sf"/>
</dbReference>
<protein>
    <submittedName>
        <fullName evidence="4">GAF and ANTAR domain-containing protein</fullName>
    </submittedName>
</protein>